<dbReference type="Proteomes" id="UP001162156">
    <property type="component" value="Unassembled WGS sequence"/>
</dbReference>
<dbReference type="EMBL" id="JANEYF010000290">
    <property type="protein sequence ID" value="KAJ8970891.1"/>
    <property type="molecule type" value="Genomic_DNA"/>
</dbReference>
<reference evidence="1" key="1">
    <citation type="journal article" date="2023" name="Insect Mol. Biol.">
        <title>Genome sequencing provides insights into the evolution of gene families encoding plant cell wall-degrading enzymes in longhorned beetles.</title>
        <authorList>
            <person name="Shin N.R."/>
            <person name="Okamura Y."/>
            <person name="Kirsch R."/>
            <person name="Pauchet Y."/>
        </authorList>
    </citation>
    <scope>NUCLEOTIDE SEQUENCE</scope>
    <source>
        <strain evidence="1">RBIC_L_NR</strain>
    </source>
</reference>
<evidence type="ECO:0000313" key="1">
    <source>
        <dbReference type="EMBL" id="KAJ8970891.1"/>
    </source>
</evidence>
<keyword evidence="2" id="KW-1185">Reference proteome</keyword>
<protein>
    <submittedName>
        <fullName evidence="1">Uncharacterized protein</fullName>
    </submittedName>
</protein>
<dbReference type="AlphaFoldDB" id="A0AAV8ZWB3"/>
<proteinExistence type="predicted"/>
<evidence type="ECO:0000313" key="2">
    <source>
        <dbReference type="Proteomes" id="UP001162156"/>
    </source>
</evidence>
<sequence>MKDQYKECFKKDAQFNIPNTQATITNAVTQRFKKVIKPSYLIHPSVTELSKTYPQVKLPPLCLKSHIAPVVSMEMDEVESYFKRRKLDINVYIKSAFKSSRKFEKLNQTNIITKSNPGIKTLIETENKNSVIKSVKKAKLVNAKRSVQLDTVKQRLKKNIDTSVNKIRLTTRPLLKSSQNISSSKVKRKRNLLKIPTKREAKKLSCNDLLNLTPKTIMHSLNKTDFSMLEDTTKIKVNEESIFKESLNLTPKKHSVFFN</sequence>
<accession>A0AAV8ZWB3</accession>
<organism evidence="1 2">
    <name type="scientific">Rhamnusium bicolor</name>
    <dbReference type="NCBI Taxonomy" id="1586634"/>
    <lineage>
        <taxon>Eukaryota</taxon>
        <taxon>Metazoa</taxon>
        <taxon>Ecdysozoa</taxon>
        <taxon>Arthropoda</taxon>
        <taxon>Hexapoda</taxon>
        <taxon>Insecta</taxon>
        <taxon>Pterygota</taxon>
        <taxon>Neoptera</taxon>
        <taxon>Endopterygota</taxon>
        <taxon>Coleoptera</taxon>
        <taxon>Polyphaga</taxon>
        <taxon>Cucujiformia</taxon>
        <taxon>Chrysomeloidea</taxon>
        <taxon>Cerambycidae</taxon>
        <taxon>Lepturinae</taxon>
        <taxon>Rhagiini</taxon>
        <taxon>Rhamnusium</taxon>
    </lineage>
</organism>
<comment type="caution">
    <text evidence="1">The sequence shown here is derived from an EMBL/GenBank/DDBJ whole genome shotgun (WGS) entry which is preliminary data.</text>
</comment>
<name>A0AAV8ZWB3_9CUCU</name>
<gene>
    <name evidence="1" type="ORF">NQ314_000978</name>
</gene>